<comment type="caution">
    <text evidence="1">The sequence shown here is derived from an EMBL/GenBank/DDBJ whole genome shotgun (WGS) entry which is preliminary data.</text>
</comment>
<accession>A0A087CJ12</accession>
<gene>
    <name evidence="1" type="ORF">BPSY_2214</name>
</gene>
<dbReference type="EMBL" id="JGZI01000007">
    <property type="protein sequence ID" value="KFI83262.1"/>
    <property type="molecule type" value="Genomic_DNA"/>
</dbReference>
<dbReference type="AlphaFoldDB" id="A0A087CJ12"/>
<dbReference type="Proteomes" id="UP000029050">
    <property type="component" value="Unassembled WGS sequence"/>
</dbReference>
<evidence type="ECO:0000313" key="2">
    <source>
        <dbReference type="Proteomes" id="UP000029050"/>
    </source>
</evidence>
<organism evidence="1 2">
    <name type="scientific">Bifidobacterium psychraerophilum</name>
    <dbReference type="NCBI Taxonomy" id="218140"/>
    <lineage>
        <taxon>Bacteria</taxon>
        <taxon>Bacillati</taxon>
        <taxon>Actinomycetota</taxon>
        <taxon>Actinomycetes</taxon>
        <taxon>Bifidobacteriales</taxon>
        <taxon>Bifidobacteriaceae</taxon>
        <taxon>Bifidobacterium</taxon>
    </lineage>
</organism>
<protein>
    <submittedName>
        <fullName evidence="1">Uncharacterized protein</fullName>
    </submittedName>
</protein>
<sequence length="52" mass="6009">MGLSIMVQCRLLFFPEILEQEDRRDEDCQTARELQAAGETYATNQQITGEMK</sequence>
<keyword evidence="2" id="KW-1185">Reference proteome</keyword>
<proteinExistence type="predicted"/>
<dbReference type="STRING" id="218140.BPSY_2214"/>
<name>A0A087CJ12_9BIFI</name>
<evidence type="ECO:0000313" key="1">
    <source>
        <dbReference type="EMBL" id="KFI83262.1"/>
    </source>
</evidence>
<reference evidence="1 2" key="1">
    <citation type="submission" date="2014-03" db="EMBL/GenBank/DDBJ databases">
        <title>Genomics of Bifidobacteria.</title>
        <authorList>
            <person name="Ventura M."/>
            <person name="Milani C."/>
            <person name="Lugli G.A."/>
        </authorList>
    </citation>
    <scope>NUCLEOTIDE SEQUENCE [LARGE SCALE GENOMIC DNA]</scope>
    <source>
        <strain evidence="1 2">LMG 21775</strain>
    </source>
</reference>